<evidence type="ECO:0000313" key="1">
    <source>
        <dbReference type="EMBL" id="TFK60831.1"/>
    </source>
</evidence>
<keyword evidence="2" id="KW-1185">Reference proteome</keyword>
<accession>A0ACD3A590</accession>
<protein>
    <submittedName>
        <fullName evidence="1">Uncharacterized protein</fullName>
    </submittedName>
</protein>
<gene>
    <name evidence="1" type="ORF">BDN72DRAFT_864065</name>
</gene>
<reference evidence="1 2" key="1">
    <citation type="journal article" date="2019" name="Nat. Ecol. Evol.">
        <title>Megaphylogeny resolves global patterns of mushroom evolution.</title>
        <authorList>
            <person name="Varga T."/>
            <person name="Krizsan K."/>
            <person name="Foldi C."/>
            <person name="Dima B."/>
            <person name="Sanchez-Garcia M."/>
            <person name="Sanchez-Ramirez S."/>
            <person name="Szollosi G.J."/>
            <person name="Szarkandi J.G."/>
            <person name="Papp V."/>
            <person name="Albert L."/>
            <person name="Andreopoulos W."/>
            <person name="Angelini C."/>
            <person name="Antonin V."/>
            <person name="Barry K.W."/>
            <person name="Bougher N.L."/>
            <person name="Buchanan P."/>
            <person name="Buyck B."/>
            <person name="Bense V."/>
            <person name="Catcheside P."/>
            <person name="Chovatia M."/>
            <person name="Cooper J."/>
            <person name="Damon W."/>
            <person name="Desjardin D."/>
            <person name="Finy P."/>
            <person name="Geml J."/>
            <person name="Haridas S."/>
            <person name="Hughes K."/>
            <person name="Justo A."/>
            <person name="Karasinski D."/>
            <person name="Kautmanova I."/>
            <person name="Kiss B."/>
            <person name="Kocsube S."/>
            <person name="Kotiranta H."/>
            <person name="LaButti K.M."/>
            <person name="Lechner B.E."/>
            <person name="Liimatainen K."/>
            <person name="Lipzen A."/>
            <person name="Lukacs Z."/>
            <person name="Mihaltcheva S."/>
            <person name="Morgado L.N."/>
            <person name="Niskanen T."/>
            <person name="Noordeloos M.E."/>
            <person name="Ohm R.A."/>
            <person name="Ortiz-Santana B."/>
            <person name="Ovrebo C."/>
            <person name="Racz N."/>
            <person name="Riley R."/>
            <person name="Savchenko A."/>
            <person name="Shiryaev A."/>
            <person name="Soop K."/>
            <person name="Spirin V."/>
            <person name="Szebenyi C."/>
            <person name="Tomsovsky M."/>
            <person name="Tulloss R.E."/>
            <person name="Uehling J."/>
            <person name="Grigoriev I.V."/>
            <person name="Vagvolgyi C."/>
            <person name="Papp T."/>
            <person name="Martin F.M."/>
            <person name="Miettinen O."/>
            <person name="Hibbett D.S."/>
            <person name="Nagy L.G."/>
        </authorList>
    </citation>
    <scope>NUCLEOTIDE SEQUENCE [LARGE SCALE GENOMIC DNA]</scope>
    <source>
        <strain evidence="1 2">NL-1719</strain>
    </source>
</reference>
<dbReference type="EMBL" id="ML208727">
    <property type="protein sequence ID" value="TFK60831.1"/>
    <property type="molecule type" value="Genomic_DNA"/>
</dbReference>
<sequence>MSPSIPPPSYQLTKLRGMRPPEVDNDERRANLAFGLCQPMRRRQLPSMTRRIASDEGITTTRLAKSRRVPHGYKHLQDTSVTLRGDRAIGWSLYAEVAVEDPAISSTLEESWAGSLANGFMYYMDERGGYFGAGCNLCLSAKAKGKEPEVSQPVVVSEDDFELVMGIFENVTHEKTEFLHWHHSLQTGMPFPAFTKYQDTFSNPLPPSMFASFTLPSSLPPPPSLLRIAKSGGGHRIIPNLNGNESDTLNESYICFRRREIKAVRKTRAQQVTSSDKLARLQAELNAPQVQCPSCPDPHTTNTSPMPAETEERLFESVEGFEHSGEQVLRVWELEMAKVSSTVSK</sequence>
<dbReference type="Proteomes" id="UP000308600">
    <property type="component" value="Unassembled WGS sequence"/>
</dbReference>
<organism evidence="1 2">
    <name type="scientific">Pluteus cervinus</name>
    <dbReference type="NCBI Taxonomy" id="181527"/>
    <lineage>
        <taxon>Eukaryota</taxon>
        <taxon>Fungi</taxon>
        <taxon>Dikarya</taxon>
        <taxon>Basidiomycota</taxon>
        <taxon>Agaricomycotina</taxon>
        <taxon>Agaricomycetes</taxon>
        <taxon>Agaricomycetidae</taxon>
        <taxon>Agaricales</taxon>
        <taxon>Pluteineae</taxon>
        <taxon>Pluteaceae</taxon>
        <taxon>Pluteus</taxon>
    </lineage>
</organism>
<proteinExistence type="predicted"/>
<name>A0ACD3A590_9AGAR</name>
<evidence type="ECO:0000313" key="2">
    <source>
        <dbReference type="Proteomes" id="UP000308600"/>
    </source>
</evidence>